<dbReference type="PANTHER" id="PTHR45868">
    <property type="entry name" value="HEAVY METAL-ASSOCIATED ISOPRENYLATED PLANT PROTEIN 33-RELATED"/>
    <property type="match status" value="1"/>
</dbReference>
<evidence type="ECO:0000256" key="1">
    <source>
        <dbReference type="ARBA" id="ARBA00022481"/>
    </source>
</evidence>
<dbReference type="Proteomes" id="UP000245207">
    <property type="component" value="Unassembled WGS sequence"/>
</dbReference>
<proteinExistence type="inferred from homology"/>
<dbReference type="AlphaFoldDB" id="A0A2U1M3Y6"/>
<dbReference type="EMBL" id="PKPP01006608">
    <property type="protein sequence ID" value="PWA55962.1"/>
    <property type="molecule type" value="Genomic_DNA"/>
</dbReference>
<organism evidence="5 6">
    <name type="scientific">Artemisia annua</name>
    <name type="common">Sweet wormwood</name>
    <dbReference type="NCBI Taxonomy" id="35608"/>
    <lineage>
        <taxon>Eukaryota</taxon>
        <taxon>Viridiplantae</taxon>
        <taxon>Streptophyta</taxon>
        <taxon>Embryophyta</taxon>
        <taxon>Tracheophyta</taxon>
        <taxon>Spermatophyta</taxon>
        <taxon>Magnoliopsida</taxon>
        <taxon>eudicotyledons</taxon>
        <taxon>Gunneridae</taxon>
        <taxon>Pentapetalae</taxon>
        <taxon>asterids</taxon>
        <taxon>campanulids</taxon>
        <taxon>Asterales</taxon>
        <taxon>Asteraceae</taxon>
        <taxon>Asteroideae</taxon>
        <taxon>Anthemideae</taxon>
        <taxon>Artemisiinae</taxon>
        <taxon>Artemisia</taxon>
    </lineage>
</organism>
<dbReference type="PANTHER" id="PTHR45868:SF76">
    <property type="entry name" value="HEAVY METAL-ASSOCIATED DOMAIN, HMA, HEAVY METAL-ASSOCIATED DOMAIN SUPERFAMILY"/>
    <property type="match status" value="1"/>
</dbReference>
<dbReference type="Gene3D" id="3.30.70.100">
    <property type="match status" value="1"/>
</dbReference>
<keyword evidence="1" id="KW-0488">Methylation</keyword>
<evidence type="ECO:0000256" key="3">
    <source>
        <dbReference type="ARBA" id="ARBA00023289"/>
    </source>
</evidence>
<dbReference type="OrthoDB" id="689350at2759"/>
<sequence length="79" mass="9533">MAKDEDFKLLKIKTCTLRVNMHYDGCKHKVKKVLQRIEGKQYITEDVKLVPWASIQTYNINLFMHMEDCQRFVCLWLRV</sequence>
<keyword evidence="6" id="KW-1185">Reference proteome</keyword>
<evidence type="ECO:0000256" key="4">
    <source>
        <dbReference type="ARBA" id="ARBA00024045"/>
    </source>
</evidence>
<evidence type="ECO:0000256" key="2">
    <source>
        <dbReference type="ARBA" id="ARBA00022723"/>
    </source>
</evidence>
<gene>
    <name evidence="5" type="ORF">CTI12_AA422940</name>
</gene>
<keyword evidence="3" id="KW-0636">Prenylation</keyword>
<name>A0A2U1M3Y6_ARTAN</name>
<dbReference type="SUPFAM" id="SSF55008">
    <property type="entry name" value="HMA, heavy metal-associated domain"/>
    <property type="match status" value="1"/>
</dbReference>
<comment type="caution">
    <text evidence="5">The sequence shown here is derived from an EMBL/GenBank/DDBJ whole genome shotgun (WGS) entry which is preliminary data.</text>
</comment>
<dbReference type="InterPro" id="IPR036163">
    <property type="entry name" value="HMA_dom_sf"/>
</dbReference>
<keyword evidence="2" id="KW-0479">Metal-binding</keyword>
<comment type="similarity">
    <text evidence="4">Belongs to the HIPP family.</text>
</comment>
<dbReference type="STRING" id="35608.A0A2U1M3Y6"/>
<protein>
    <submittedName>
        <fullName evidence="5">Heavy metal-associated domain, HMA</fullName>
    </submittedName>
</protein>
<keyword evidence="3" id="KW-0449">Lipoprotein</keyword>
<dbReference type="GO" id="GO:0046872">
    <property type="term" value="F:metal ion binding"/>
    <property type="evidence" value="ECO:0007669"/>
    <property type="project" value="UniProtKB-KW"/>
</dbReference>
<reference evidence="5 6" key="1">
    <citation type="journal article" date="2018" name="Mol. Plant">
        <title>The genome of Artemisia annua provides insight into the evolution of Asteraceae family and artemisinin biosynthesis.</title>
        <authorList>
            <person name="Shen Q."/>
            <person name="Zhang L."/>
            <person name="Liao Z."/>
            <person name="Wang S."/>
            <person name="Yan T."/>
            <person name="Shi P."/>
            <person name="Liu M."/>
            <person name="Fu X."/>
            <person name="Pan Q."/>
            <person name="Wang Y."/>
            <person name="Lv Z."/>
            <person name="Lu X."/>
            <person name="Zhang F."/>
            <person name="Jiang W."/>
            <person name="Ma Y."/>
            <person name="Chen M."/>
            <person name="Hao X."/>
            <person name="Li L."/>
            <person name="Tang Y."/>
            <person name="Lv G."/>
            <person name="Zhou Y."/>
            <person name="Sun X."/>
            <person name="Brodelius P.E."/>
            <person name="Rose J.K.C."/>
            <person name="Tang K."/>
        </authorList>
    </citation>
    <scope>NUCLEOTIDE SEQUENCE [LARGE SCALE GENOMIC DNA]</scope>
    <source>
        <strain evidence="6">cv. Huhao1</strain>
        <tissue evidence="5">Leaf</tissue>
    </source>
</reference>
<evidence type="ECO:0000313" key="6">
    <source>
        <dbReference type="Proteomes" id="UP000245207"/>
    </source>
</evidence>
<accession>A0A2U1M3Y6</accession>
<evidence type="ECO:0000313" key="5">
    <source>
        <dbReference type="EMBL" id="PWA55962.1"/>
    </source>
</evidence>